<dbReference type="Gene3D" id="3.90.1530.30">
    <property type="match status" value="1"/>
</dbReference>
<evidence type="ECO:0000256" key="2">
    <source>
        <dbReference type="ARBA" id="ARBA00022829"/>
    </source>
</evidence>
<dbReference type="GO" id="GO:0007059">
    <property type="term" value="P:chromosome segregation"/>
    <property type="evidence" value="ECO:0007669"/>
    <property type="project" value="UniProtKB-KW"/>
</dbReference>
<evidence type="ECO:0000313" key="6">
    <source>
        <dbReference type="Proteomes" id="UP000055019"/>
    </source>
</evidence>
<accession>A0A158KKS9</accession>
<feature type="compositionally biased region" description="Low complexity" evidence="3">
    <location>
        <begin position="346"/>
        <end position="360"/>
    </location>
</feature>
<evidence type="ECO:0000259" key="4">
    <source>
        <dbReference type="SMART" id="SM00470"/>
    </source>
</evidence>
<dbReference type="InterPro" id="IPR050336">
    <property type="entry name" value="Chromosome_partition/occlusion"/>
</dbReference>
<dbReference type="RefSeq" id="WP_061150308.1">
    <property type="nucleotide sequence ID" value="NZ_FCOM02000038.1"/>
</dbReference>
<dbReference type="GO" id="GO:0003677">
    <property type="term" value="F:DNA binding"/>
    <property type="evidence" value="ECO:0007669"/>
    <property type="project" value="InterPro"/>
</dbReference>
<dbReference type="EMBL" id="FCOM02000038">
    <property type="protein sequence ID" value="SAL81768.1"/>
    <property type="molecule type" value="Genomic_DNA"/>
</dbReference>
<sequence length="561" mass="60345">MQQQPTLALKHIQVNVNPRKYFDPAEMEELTASVREKGVIQPVIVRTLADGGYALVAGGRRYKAALAAHGNDYEIPVVVREIDEAEAKQLAIIENIQRADMSPAEEAIAAAEQVGLCKGDRDEVARIFGWSRATLDKRLALMNCSTAVLDALSTRQILLGHAELLAALPKETQDRLLPVIVKESKSVAEVKKTIEQIACSLAAAIFDKADCAGCPHNSSTQGEMFGESIGTGNCTNRTCYNEKTEKMLDATATGLRDEYPVVRIVRAGDNHTRVQLSVDGPKGVGEEQAKACHACQNYGAAVSALPDSIGKVYKGQCFDTVCNMKKVAAHLQAVKAATQPVPDSNSQSGAATGKSSGKAAPISASDAKATGANASVTVVSESDKIKAYRVALWRKALRREVGADAALAQRYLVAIALSDQMRCVDQKTLSGIWEKLTQEQIPATDLTKAAAATAVADDAQLAHAVTGVTVAAIQGLDVQYLTRLCKHHVLDLTMHWKLCKEFLELITKSEMMVIADELGIRAALGENFKKVFGKSKSEVIDALLAVKDFDYTGKIPKVLKY</sequence>
<organism evidence="5 6">
    <name type="scientific">Caballeronia arvi</name>
    <dbReference type="NCBI Taxonomy" id="1777135"/>
    <lineage>
        <taxon>Bacteria</taxon>
        <taxon>Pseudomonadati</taxon>
        <taxon>Pseudomonadota</taxon>
        <taxon>Betaproteobacteria</taxon>
        <taxon>Burkholderiales</taxon>
        <taxon>Burkholderiaceae</taxon>
        <taxon>Caballeronia</taxon>
    </lineage>
</organism>
<feature type="region of interest" description="Disordered" evidence="3">
    <location>
        <begin position="337"/>
        <end position="364"/>
    </location>
</feature>
<evidence type="ECO:0000256" key="1">
    <source>
        <dbReference type="ARBA" id="ARBA00006295"/>
    </source>
</evidence>
<dbReference type="PANTHER" id="PTHR33375">
    <property type="entry name" value="CHROMOSOME-PARTITIONING PROTEIN PARB-RELATED"/>
    <property type="match status" value="1"/>
</dbReference>
<name>A0A158KKS9_9BURK</name>
<dbReference type="InterPro" id="IPR004437">
    <property type="entry name" value="ParB/RepB/Spo0J"/>
</dbReference>
<dbReference type="AlphaFoldDB" id="A0A158KKS9"/>
<dbReference type="SMART" id="SM00470">
    <property type="entry name" value="ParB"/>
    <property type="match status" value="1"/>
</dbReference>
<keyword evidence="6" id="KW-1185">Reference proteome</keyword>
<dbReference type="NCBIfam" id="TIGR03734">
    <property type="entry name" value="PRTRC_parB"/>
    <property type="match status" value="1"/>
</dbReference>
<keyword evidence="2" id="KW-0159">Chromosome partition</keyword>
<dbReference type="Pfam" id="PF02195">
    <property type="entry name" value="ParB_N"/>
    <property type="match status" value="1"/>
</dbReference>
<dbReference type="InterPro" id="IPR036086">
    <property type="entry name" value="ParB/Sulfiredoxin_sf"/>
</dbReference>
<dbReference type="Proteomes" id="UP000055019">
    <property type="component" value="Unassembled WGS sequence"/>
</dbReference>
<dbReference type="SUPFAM" id="SSF110849">
    <property type="entry name" value="ParB/Sulfiredoxin"/>
    <property type="match status" value="1"/>
</dbReference>
<proteinExistence type="inferred from homology"/>
<evidence type="ECO:0000313" key="5">
    <source>
        <dbReference type="EMBL" id="SAL81768.1"/>
    </source>
</evidence>
<comment type="similarity">
    <text evidence="1">Belongs to the ParB family.</text>
</comment>
<gene>
    <name evidence="5" type="ORF">AWB74_06050</name>
</gene>
<dbReference type="InterPro" id="IPR022396">
    <property type="entry name" value="PRTRC_ParB"/>
</dbReference>
<evidence type="ECO:0000256" key="3">
    <source>
        <dbReference type="SAM" id="MobiDB-lite"/>
    </source>
</evidence>
<comment type="caution">
    <text evidence="5">The sequence shown here is derived from an EMBL/GenBank/DDBJ whole genome shotgun (WGS) entry which is preliminary data.</text>
</comment>
<dbReference type="InterPro" id="IPR041468">
    <property type="entry name" value="HTH_ParB/Spo0J"/>
</dbReference>
<dbReference type="InterPro" id="IPR003115">
    <property type="entry name" value="ParB_N"/>
</dbReference>
<dbReference type="NCBIfam" id="TIGR00180">
    <property type="entry name" value="parB_part"/>
    <property type="match status" value="1"/>
</dbReference>
<dbReference type="SUPFAM" id="SSF109709">
    <property type="entry name" value="KorB DNA-binding domain-like"/>
    <property type="match status" value="1"/>
</dbReference>
<dbReference type="Gene3D" id="1.10.10.2830">
    <property type="match status" value="1"/>
</dbReference>
<dbReference type="OrthoDB" id="9796891at2"/>
<dbReference type="GO" id="GO:0005694">
    <property type="term" value="C:chromosome"/>
    <property type="evidence" value="ECO:0007669"/>
    <property type="project" value="TreeGrafter"/>
</dbReference>
<feature type="domain" description="ParB-like N-terminal" evidence="4">
    <location>
        <begin position="5"/>
        <end position="96"/>
    </location>
</feature>
<dbReference type="Pfam" id="PF17762">
    <property type="entry name" value="HTH_ParB"/>
    <property type="match status" value="1"/>
</dbReference>
<protein>
    <submittedName>
        <fullName evidence="5">ParB-like partition protein</fullName>
    </submittedName>
</protein>
<dbReference type="PANTHER" id="PTHR33375:SF1">
    <property type="entry name" value="CHROMOSOME-PARTITIONING PROTEIN PARB-RELATED"/>
    <property type="match status" value="1"/>
</dbReference>
<reference evidence="5" key="1">
    <citation type="submission" date="2016-01" db="EMBL/GenBank/DDBJ databases">
        <authorList>
            <person name="Peeters C."/>
        </authorList>
    </citation>
    <scope>NUCLEOTIDE SEQUENCE [LARGE SCALE GENOMIC DNA]</scope>
    <source>
        <strain evidence="5">LMG 29317</strain>
    </source>
</reference>